<keyword evidence="3" id="KW-1185">Reference proteome</keyword>
<feature type="region of interest" description="Disordered" evidence="1">
    <location>
        <begin position="413"/>
        <end position="449"/>
    </location>
</feature>
<organism evidence="3 4">
    <name type="scientific">Xenopus laevis</name>
    <name type="common">African clawed frog</name>
    <dbReference type="NCBI Taxonomy" id="8355"/>
    <lineage>
        <taxon>Eukaryota</taxon>
        <taxon>Metazoa</taxon>
        <taxon>Chordata</taxon>
        <taxon>Craniata</taxon>
        <taxon>Vertebrata</taxon>
        <taxon>Euteleostomi</taxon>
        <taxon>Amphibia</taxon>
        <taxon>Batrachia</taxon>
        <taxon>Anura</taxon>
        <taxon>Pipoidea</taxon>
        <taxon>Pipidae</taxon>
        <taxon>Xenopodinae</taxon>
        <taxon>Xenopus</taxon>
        <taxon>Xenopus</taxon>
    </lineage>
</organism>
<reference evidence="4" key="1">
    <citation type="submission" date="2025-08" db="UniProtKB">
        <authorList>
            <consortium name="RefSeq"/>
        </authorList>
    </citation>
    <scope>IDENTIFICATION</scope>
    <source>
        <strain evidence="4">J_2021</strain>
        <tissue evidence="4">Erythrocytes</tissue>
    </source>
</reference>
<sequence>MADTAPEKGEIKSKTKEKVKNKDTPNESPKDKKEMAKRMLQVICLGCEGKFLSTETNKLCGACKEKIKGTAGTGSEELRSWMKDAMVQVFESLSQDKQHKDTPAEESLVYDSISSDESVEPGPSKYKPDSESDYSDMEDFFPIEDIDSLIVAVRETMGLEDTSEPPKKSSKLFANINKRKVCFPLDDAIKGKIKNQWSNLDRKFILQKKFNMLFPFDVADSKPWDNAPKLDPPVAQTIKRTTLPLEDSTGLRDPMDRKADGALRKTFLAAAAGFKPAVAAASVARSLKVWITQLEKALKKGVSRDKLLADLPMLSSAADFLTEASLASIDILSKSTAFATSARRAIWLKPWIADIASKNRLLNLPFEGEKLFGSELESLVEKKSDDKVKCLPQDKRSAKRSFRGFRTSYRYRQDWRNQKTSKDRSYGQFRGRSSRGRGRTNFHQRPFSA</sequence>
<dbReference type="Proteomes" id="UP000186698">
    <property type="component" value="Chromosome 4L"/>
</dbReference>
<feature type="domain" description="Lamina-associated polypeptide 2 alpha C-terminal" evidence="2">
    <location>
        <begin position="156"/>
        <end position="384"/>
    </location>
</feature>
<accession>A0A8J1MU84</accession>
<dbReference type="RefSeq" id="XP_041445394.1">
    <property type="nucleotide sequence ID" value="XM_041589460.1"/>
</dbReference>
<protein>
    <submittedName>
        <fullName evidence="4">Uncharacterized protein LOC108714053 isoform X2</fullName>
    </submittedName>
</protein>
<gene>
    <name evidence="4" type="primary">LOC108714053</name>
</gene>
<feature type="region of interest" description="Disordered" evidence="1">
    <location>
        <begin position="1"/>
        <end position="35"/>
    </location>
</feature>
<feature type="compositionally biased region" description="Basic residues" evidence="1">
    <location>
        <begin position="432"/>
        <end position="442"/>
    </location>
</feature>
<proteinExistence type="predicted"/>
<evidence type="ECO:0000313" key="4">
    <source>
        <dbReference type="RefSeq" id="XP_041445394.1"/>
    </source>
</evidence>
<dbReference type="InterPro" id="IPR021623">
    <property type="entry name" value="LAP2alpha_C"/>
</dbReference>
<dbReference type="AlphaFoldDB" id="A0A8J1MU84"/>
<dbReference type="Gene3D" id="1.10.287.3160">
    <property type="match status" value="1"/>
</dbReference>
<dbReference type="GeneID" id="108714053"/>
<evidence type="ECO:0000256" key="1">
    <source>
        <dbReference type="SAM" id="MobiDB-lite"/>
    </source>
</evidence>
<evidence type="ECO:0000313" key="3">
    <source>
        <dbReference type="Proteomes" id="UP000186698"/>
    </source>
</evidence>
<feature type="compositionally biased region" description="Basic and acidic residues" evidence="1">
    <location>
        <begin position="413"/>
        <end position="425"/>
    </location>
</feature>
<feature type="region of interest" description="Disordered" evidence="1">
    <location>
        <begin position="94"/>
        <end position="133"/>
    </location>
</feature>
<feature type="compositionally biased region" description="Basic and acidic residues" evidence="1">
    <location>
        <begin position="94"/>
        <end position="103"/>
    </location>
</feature>
<evidence type="ECO:0000259" key="2">
    <source>
        <dbReference type="Pfam" id="PF11560"/>
    </source>
</evidence>
<name>A0A8J1MU84_XENLA</name>
<dbReference type="Pfam" id="PF11560">
    <property type="entry name" value="LAP2alpha"/>
    <property type="match status" value="1"/>
</dbReference>